<dbReference type="GO" id="GO:0030867">
    <property type="term" value="C:rough endoplasmic reticulum membrane"/>
    <property type="evidence" value="ECO:0007669"/>
    <property type="project" value="UniProtKB-SubCell"/>
</dbReference>
<evidence type="ECO:0000313" key="9">
    <source>
        <dbReference type="WBParaSite" id="ECPE_0001515401-mRNA-1"/>
    </source>
</evidence>
<keyword evidence="2 8" id="KW-1133">Transmembrane helix</keyword>
<dbReference type="PANTHER" id="PTHR12883">
    <property type="entry name" value="ADIPOCYTE-SPECIFIC PROTEIN 4-RELATED"/>
    <property type="match status" value="1"/>
</dbReference>
<evidence type="ECO:0000256" key="6">
    <source>
        <dbReference type="ARBA" id="ARBA00034875"/>
    </source>
</evidence>
<evidence type="ECO:0000256" key="5">
    <source>
        <dbReference type="ARBA" id="ARBA00034746"/>
    </source>
</evidence>
<feature type="transmembrane region" description="Helical" evidence="8">
    <location>
        <begin position="12"/>
        <end position="30"/>
    </location>
</feature>
<dbReference type="AlphaFoldDB" id="A0A183B7C9"/>
<evidence type="ECO:0000256" key="3">
    <source>
        <dbReference type="ARBA" id="ARBA00023136"/>
    </source>
</evidence>
<organism evidence="9">
    <name type="scientific">Echinostoma caproni</name>
    <dbReference type="NCBI Taxonomy" id="27848"/>
    <lineage>
        <taxon>Eukaryota</taxon>
        <taxon>Metazoa</taxon>
        <taxon>Spiralia</taxon>
        <taxon>Lophotrochozoa</taxon>
        <taxon>Platyhelminthes</taxon>
        <taxon>Trematoda</taxon>
        <taxon>Digenea</taxon>
        <taxon>Plagiorchiida</taxon>
        <taxon>Echinostomata</taxon>
        <taxon>Echinostomatoidea</taxon>
        <taxon>Echinostomatidae</taxon>
        <taxon>Echinostoma</taxon>
    </lineage>
</organism>
<name>A0A183B7C9_9TREM</name>
<dbReference type="GO" id="GO:0032469">
    <property type="term" value="P:endoplasmic reticulum calcium ion homeostasis"/>
    <property type="evidence" value="ECO:0007669"/>
    <property type="project" value="InterPro"/>
</dbReference>
<accession>A0A183B7C9</accession>
<keyword evidence="1 8" id="KW-0812">Transmembrane</keyword>
<sequence length="240" mass="27823">LSRSWDTFHFEMIIIAMLMVYFANFLFGRAKNTQFAMSWFTTVKPILTSNFAMVGDDGLAEPGTGTMIKESEHLYSLWCSGRMYCEAMLVELRLLRRQCLLFMMFSWLRPLHDTVVAKVIMEDAEMDGWVMAVGRKRRVQILAKDHQDLAFFCPDKRGQRHPGLPESFTVLNEIPEAMTSMLNAPVCKFLTDNEERIEYLFFSDQYTGPRPPQECEQPSVLSFIDKCFVVSDWRRVSAHS</sequence>
<protein>
    <recommendedName>
        <fullName evidence="6">PAT complex subunit CCDC47</fullName>
    </recommendedName>
    <alternativeName>
        <fullName evidence="7">Coiled-coil domain-containing protein 47</fullName>
    </alternativeName>
</protein>
<evidence type="ECO:0000256" key="8">
    <source>
        <dbReference type="SAM" id="Phobius"/>
    </source>
</evidence>
<evidence type="ECO:0000256" key="2">
    <source>
        <dbReference type="ARBA" id="ARBA00022989"/>
    </source>
</evidence>
<dbReference type="Pfam" id="PF07946">
    <property type="entry name" value="CCDC47"/>
    <property type="match status" value="1"/>
</dbReference>
<keyword evidence="3 8" id="KW-0472">Membrane</keyword>
<evidence type="ECO:0000256" key="4">
    <source>
        <dbReference type="ARBA" id="ARBA00034697"/>
    </source>
</evidence>
<dbReference type="WBParaSite" id="ECPE_0001515401-mRNA-1">
    <property type="protein sequence ID" value="ECPE_0001515401-mRNA-1"/>
    <property type="gene ID" value="ECPE_0001515401"/>
</dbReference>
<evidence type="ECO:0000256" key="7">
    <source>
        <dbReference type="ARBA" id="ARBA00034902"/>
    </source>
</evidence>
<comment type="subcellular location">
    <subcellularLocation>
        <location evidence="4">Rough endoplasmic reticulum membrane</location>
        <topology evidence="4">Single-pass type I membrane protein</topology>
    </subcellularLocation>
</comment>
<comment type="similarity">
    <text evidence="5">Belongs to the CCDC47 family.</text>
</comment>
<evidence type="ECO:0000256" key="1">
    <source>
        <dbReference type="ARBA" id="ARBA00022692"/>
    </source>
</evidence>
<dbReference type="InterPro" id="IPR012879">
    <property type="entry name" value="CCDC47"/>
</dbReference>
<dbReference type="PANTHER" id="PTHR12883:SF0">
    <property type="entry name" value="PAT COMPLEX SUBUNIT CCDC47"/>
    <property type="match status" value="1"/>
</dbReference>
<dbReference type="GO" id="GO:0005509">
    <property type="term" value="F:calcium ion binding"/>
    <property type="evidence" value="ECO:0007669"/>
    <property type="project" value="InterPro"/>
</dbReference>
<reference evidence="9" key="1">
    <citation type="submission" date="2016-06" db="UniProtKB">
        <authorList>
            <consortium name="WormBaseParasite"/>
        </authorList>
    </citation>
    <scope>IDENTIFICATION</scope>
</reference>
<proteinExistence type="inferred from homology"/>